<keyword evidence="3" id="KW-0378">Hydrolase</keyword>
<dbReference type="RefSeq" id="WP_104519010.1">
    <property type="nucleotide sequence ID" value="NZ_NHRY01000116.1"/>
</dbReference>
<dbReference type="PANTHER" id="PTHR42663">
    <property type="entry name" value="HYDROLASE C777.06C-RELATED-RELATED"/>
    <property type="match status" value="1"/>
</dbReference>
<dbReference type="AlphaFoldDB" id="A0A2S6NI57"/>
<reference evidence="3 4" key="1">
    <citation type="journal article" date="2018" name="Arch. Microbiol.">
        <title>New insights into the metabolic potential of the phototrophic purple bacterium Rhodopila globiformis DSM 161(T) from its draft genome sequence and evidence for a vanadium-dependent nitrogenase.</title>
        <authorList>
            <person name="Imhoff J.F."/>
            <person name="Rahn T."/>
            <person name="Kunzel S."/>
            <person name="Neulinger S.C."/>
        </authorList>
    </citation>
    <scope>NUCLEOTIDE SEQUENCE [LARGE SCALE GENOMIC DNA]</scope>
    <source>
        <strain evidence="3 4">DSM 161</strain>
    </source>
</reference>
<evidence type="ECO:0000313" key="3">
    <source>
        <dbReference type="EMBL" id="PPQ34300.1"/>
    </source>
</evidence>
<dbReference type="InterPro" id="IPR001279">
    <property type="entry name" value="Metallo-B-lactamas"/>
</dbReference>
<accession>A0A2S6NI57</accession>
<dbReference type="EMBL" id="NHRY01000116">
    <property type="protein sequence ID" value="PPQ34300.1"/>
    <property type="molecule type" value="Genomic_DNA"/>
</dbReference>
<feature type="region of interest" description="Disordered" evidence="1">
    <location>
        <begin position="22"/>
        <end position="42"/>
    </location>
</feature>
<protein>
    <submittedName>
        <fullName evidence="3">MBL fold metallo-hydrolase</fullName>
    </submittedName>
</protein>
<dbReference type="SMART" id="SM00849">
    <property type="entry name" value="Lactamase_B"/>
    <property type="match status" value="1"/>
</dbReference>
<gene>
    <name evidence="3" type="ORF">CCS01_11555</name>
</gene>
<dbReference type="PANTHER" id="PTHR42663:SF6">
    <property type="entry name" value="HYDROLASE C777.06C-RELATED"/>
    <property type="match status" value="1"/>
</dbReference>
<evidence type="ECO:0000256" key="1">
    <source>
        <dbReference type="SAM" id="MobiDB-lite"/>
    </source>
</evidence>
<dbReference type="CDD" id="cd16279">
    <property type="entry name" value="metallo-hydrolase-like_MBL-fold"/>
    <property type="match status" value="1"/>
</dbReference>
<proteinExistence type="predicted"/>
<dbReference type="Gene3D" id="3.60.15.10">
    <property type="entry name" value="Ribonuclease Z/Hydroxyacylglutathione hydrolase-like"/>
    <property type="match status" value="1"/>
</dbReference>
<keyword evidence="4" id="KW-1185">Reference proteome</keyword>
<dbReference type="SUPFAM" id="SSF56281">
    <property type="entry name" value="Metallo-hydrolase/oxidoreductase"/>
    <property type="match status" value="1"/>
</dbReference>
<dbReference type="OrthoDB" id="9781189at2"/>
<dbReference type="GO" id="GO:0016787">
    <property type="term" value="F:hydrolase activity"/>
    <property type="evidence" value="ECO:0007669"/>
    <property type="project" value="UniProtKB-KW"/>
</dbReference>
<sequence>MKVTLLGTGASAGVPMIGGADGSGDWGACDPSEPRNRRSRSSIVIEGEDGRRLLVDTSPDMRGQLLDCRIPGIDAVLFTHAHADHITGIDDVRILNRIAGRPLRAYGTEATLAEITSRFGYAFKPWKPPHFFRPVLEPAVIAPGDVVEAAGLTVRVFIQNHGMVETLGLRIGRFGYSTDLVGLDEAALAALEGVDTWVVGCFLRQGPHWTHADLPAVLAWVERLQPRRTVLTHMGTDMDWAWMQANLPPGVEPGYDGMVLTVA</sequence>
<dbReference type="InterPro" id="IPR036866">
    <property type="entry name" value="RibonucZ/Hydroxyglut_hydro"/>
</dbReference>
<comment type="caution">
    <text evidence="3">The sequence shown here is derived from an EMBL/GenBank/DDBJ whole genome shotgun (WGS) entry which is preliminary data.</text>
</comment>
<evidence type="ECO:0000259" key="2">
    <source>
        <dbReference type="SMART" id="SM00849"/>
    </source>
</evidence>
<dbReference type="Proteomes" id="UP000239724">
    <property type="component" value="Unassembled WGS sequence"/>
</dbReference>
<evidence type="ECO:0000313" key="4">
    <source>
        <dbReference type="Proteomes" id="UP000239724"/>
    </source>
</evidence>
<organism evidence="3 4">
    <name type="scientific">Rhodopila globiformis</name>
    <name type="common">Rhodopseudomonas globiformis</name>
    <dbReference type="NCBI Taxonomy" id="1071"/>
    <lineage>
        <taxon>Bacteria</taxon>
        <taxon>Pseudomonadati</taxon>
        <taxon>Pseudomonadota</taxon>
        <taxon>Alphaproteobacteria</taxon>
        <taxon>Acetobacterales</taxon>
        <taxon>Acetobacteraceae</taxon>
        <taxon>Rhodopila</taxon>
    </lineage>
</organism>
<feature type="domain" description="Metallo-beta-lactamase" evidence="2">
    <location>
        <begin position="39"/>
        <end position="233"/>
    </location>
</feature>
<name>A0A2S6NI57_RHOGL</name>
<dbReference type="Pfam" id="PF12706">
    <property type="entry name" value="Lactamase_B_2"/>
    <property type="match status" value="1"/>
</dbReference>